<dbReference type="STRING" id="1798375.A2773_01960"/>
<organism evidence="1 2">
    <name type="scientific">Candidatus Gottesmanbacteria bacterium RIFCSPHIGHO2_01_FULL_39_10</name>
    <dbReference type="NCBI Taxonomy" id="1798375"/>
    <lineage>
        <taxon>Bacteria</taxon>
        <taxon>Candidatus Gottesmaniibacteriota</taxon>
    </lineage>
</organism>
<dbReference type="AlphaFoldDB" id="A0A1F5ZKQ7"/>
<sequence>MSEEDGQLDPNKFKYSDSFKLLTKKLSNVLEEIARRREIPSVDFELTPKVSEQLRKFLLRPNPTLAEATFLGIGDGNLISELFTPEGEEFSPSSGIFKAGRNLIEGDVWEEKQLLNRAYQEGKLGKILLRGHSHPTGVAVINGVRHSFSPAEYWLDASSGDLVS</sequence>
<comment type="caution">
    <text evidence="1">The sequence shown here is derived from an EMBL/GenBank/DDBJ whole genome shotgun (WGS) entry which is preliminary data.</text>
</comment>
<protein>
    <submittedName>
        <fullName evidence="1">Uncharacterized protein</fullName>
    </submittedName>
</protein>
<dbReference type="EMBL" id="MFJE01000068">
    <property type="protein sequence ID" value="OGG12953.1"/>
    <property type="molecule type" value="Genomic_DNA"/>
</dbReference>
<name>A0A1F5ZKQ7_9BACT</name>
<accession>A0A1F5ZKQ7</accession>
<dbReference type="Proteomes" id="UP000177383">
    <property type="component" value="Unassembled WGS sequence"/>
</dbReference>
<reference evidence="1 2" key="1">
    <citation type="journal article" date="2016" name="Nat. Commun.">
        <title>Thousands of microbial genomes shed light on interconnected biogeochemical processes in an aquifer system.</title>
        <authorList>
            <person name="Anantharaman K."/>
            <person name="Brown C.T."/>
            <person name="Hug L.A."/>
            <person name="Sharon I."/>
            <person name="Castelle C.J."/>
            <person name="Probst A.J."/>
            <person name="Thomas B.C."/>
            <person name="Singh A."/>
            <person name="Wilkins M.J."/>
            <person name="Karaoz U."/>
            <person name="Brodie E.L."/>
            <person name="Williams K.H."/>
            <person name="Hubbard S.S."/>
            <person name="Banfield J.F."/>
        </authorList>
    </citation>
    <scope>NUCLEOTIDE SEQUENCE [LARGE SCALE GENOMIC DNA]</scope>
</reference>
<evidence type="ECO:0000313" key="1">
    <source>
        <dbReference type="EMBL" id="OGG12953.1"/>
    </source>
</evidence>
<gene>
    <name evidence="1" type="ORF">A2773_01960</name>
</gene>
<evidence type="ECO:0000313" key="2">
    <source>
        <dbReference type="Proteomes" id="UP000177383"/>
    </source>
</evidence>
<proteinExistence type="predicted"/>